<accession>A0A383V464</accession>
<keyword evidence="2" id="KW-0812">Transmembrane</keyword>
<name>A0A383V464_BLUHO</name>
<feature type="compositionally biased region" description="Basic and acidic residues" evidence="1">
    <location>
        <begin position="397"/>
        <end position="407"/>
    </location>
</feature>
<feature type="compositionally biased region" description="Low complexity" evidence="1">
    <location>
        <begin position="107"/>
        <end position="117"/>
    </location>
</feature>
<organism evidence="3 4">
    <name type="scientific">Blumeria hordei</name>
    <name type="common">Barley powdery mildew</name>
    <name type="synonym">Blumeria graminis f. sp. hordei</name>
    <dbReference type="NCBI Taxonomy" id="2867405"/>
    <lineage>
        <taxon>Eukaryota</taxon>
        <taxon>Fungi</taxon>
        <taxon>Dikarya</taxon>
        <taxon>Ascomycota</taxon>
        <taxon>Pezizomycotina</taxon>
        <taxon>Leotiomycetes</taxon>
        <taxon>Erysiphales</taxon>
        <taxon>Erysiphaceae</taxon>
        <taxon>Blumeria</taxon>
    </lineage>
</organism>
<dbReference type="Proteomes" id="UP000275772">
    <property type="component" value="Unassembled WGS sequence"/>
</dbReference>
<evidence type="ECO:0000313" key="3">
    <source>
        <dbReference type="EMBL" id="SZF06420.1"/>
    </source>
</evidence>
<feature type="transmembrane region" description="Helical" evidence="2">
    <location>
        <begin position="292"/>
        <end position="313"/>
    </location>
</feature>
<feature type="compositionally biased region" description="Low complexity" evidence="1">
    <location>
        <begin position="499"/>
        <end position="509"/>
    </location>
</feature>
<keyword evidence="2" id="KW-0472">Membrane</keyword>
<keyword evidence="2" id="KW-1133">Transmembrane helix</keyword>
<dbReference type="VEuPathDB" id="FungiDB:BLGHR1_17224"/>
<feature type="compositionally biased region" description="Basic and acidic residues" evidence="1">
    <location>
        <begin position="474"/>
        <end position="493"/>
    </location>
</feature>
<protein>
    <submittedName>
        <fullName evidence="3">Uncharacterized protein</fullName>
    </submittedName>
</protein>
<feature type="region of interest" description="Disordered" evidence="1">
    <location>
        <begin position="45"/>
        <end position="135"/>
    </location>
</feature>
<reference evidence="3 4" key="1">
    <citation type="submission" date="2017-11" db="EMBL/GenBank/DDBJ databases">
        <authorList>
            <person name="Kracher B."/>
        </authorList>
    </citation>
    <scope>NUCLEOTIDE SEQUENCE [LARGE SCALE GENOMIC DNA]</scope>
    <source>
        <strain evidence="3 4">RACE1</strain>
    </source>
</reference>
<feature type="compositionally biased region" description="Basic and acidic residues" evidence="1">
    <location>
        <begin position="86"/>
        <end position="95"/>
    </location>
</feature>
<dbReference type="AlphaFoldDB" id="A0A383V464"/>
<evidence type="ECO:0000256" key="1">
    <source>
        <dbReference type="SAM" id="MobiDB-lite"/>
    </source>
</evidence>
<feature type="compositionally biased region" description="Basic residues" evidence="1">
    <location>
        <begin position="73"/>
        <end position="85"/>
    </location>
</feature>
<dbReference type="EMBL" id="UNSH01000097">
    <property type="protein sequence ID" value="SZF06420.1"/>
    <property type="molecule type" value="Genomic_DNA"/>
</dbReference>
<sequence length="538" mass="59423">MPAVETVTIINKSGKIISTGKHLVNIFKDAKAAYREKRDELRAENSALRTQNIEAPQQARLEDTRSVTSSSHQSHRSHRSRHSHRSREQGNESVRRPLTVRNLSYLEENSASSTRSRSTNREYQRSNATLSYKPPCVSTELSHPYIPRRHTAGPTDSHLVSLPTTLPPPYRSQITRCVSNPDISSDSEIDMNLAYGYLPPDLLHDSRRDTEQEQSLQKTMGKLDDLLIEAHCLQHSATAIIESLQSNPEAMAAVGLTLAELSTIVGKMGPSVLAAIRTASPGIFALLVSPQFLIASGLAMGVTVVMFGGFQIIKNIQNDMVVRREAAPMPIAMAYESFDMASVKSWRRGVSQAAAESICTSVDGEYITPEVASHRRGTCRSRSNKICDSDVGSIASEKSDRTLRPRDTISYISRRSSKHEAPSVAGSMKSRRSEKSRSEVTVIRAPSQRSEKACSIISESQKREKARSVISSSRKSEKAPSEVMSRKNEEKSYSKKKTPTPSVVSSFFDNHSKKSSSKSHGRSSVLSLRPKTIDLIDL</sequence>
<gene>
    <name evidence="3" type="ORF">BLGHR1_17224</name>
</gene>
<evidence type="ECO:0000313" key="4">
    <source>
        <dbReference type="Proteomes" id="UP000275772"/>
    </source>
</evidence>
<evidence type="ECO:0000256" key="2">
    <source>
        <dbReference type="SAM" id="Phobius"/>
    </source>
</evidence>
<feature type="region of interest" description="Disordered" evidence="1">
    <location>
        <begin position="396"/>
        <end position="538"/>
    </location>
</feature>
<proteinExistence type="predicted"/>